<dbReference type="HAMAP" id="MF_01897">
    <property type="entry name" value="GyrA"/>
    <property type="match status" value="1"/>
</dbReference>
<evidence type="ECO:0000256" key="4">
    <source>
        <dbReference type="ARBA" id="ARBA00022840"/>
    </source>
</evidence>
<dbReference type="Gene3D" id="1.10.268.10">
    <property type="entry name" value="Topoisomerase, domain 3"/>
    <property type="match status" value="1"/>
</dbReference>
<sequence length="807" mass="91845">MEINRSIEEELKESYLSYSMSVIIGRAIPDVRDGLKPVQRRILYSMHELGLSHNKPFKKSARIVGEVIGKYHPHGDTAIYDTLVRLAQEWSMRYILVEGQGNFGSIDKDPPAAMRYTEARLAKISEELLEDIDKDTVDMMDNFDGSLKEPVVLPSKFPNLLANGSTGIAVGMTTNIPPHNLSELVDGFVALIKNPEISIEELINFIPGPDFPTGGEIIGKSGIREMYTTGRGSFTIRGIIQVEEEKKKKKIVVTEIPFNVNKSDLIKKIVEYAENSNLQIKDIRDESDKEGLRIVIEIPKNVNEDIIINNLYKHTQLQSTFHAQLLVIDKEKKPALMNLKKLMWAFVEHRFEVVRRRAQFFYKQYSKKAHILEGLIKASRSIDTIISVIRNSEDQESAIRELIEMFDFTETQAKAIVDLRLGRLTKLEISKLIKDYNELVEKMKIEKELIENDEKVYEKIIEELYYIKTQYGDKRKSKILDHEEREIKFDELELIPDKEVVISLTKKGYLKMMNLSTFRTQKRGGKGVTGSSLMNDDVIMEVIYTHLHGKTLFFTSKGKVYLLNNYQIEENSRTSRGKLVSKYLNLDKDEKILTMLSVDDFSGELFFVTKYGKVKRTALKEFENINARGLRAINFDGDDSLVSVQKIESEEQTILIATKNGMSIRFSISEVRTMGRSAMGVTGIKLSKDDEVVSSTLLSDEKNYILTVTRYGYGKLTEISQYRIQKRAGLGIKNISDVSKTGEIVSVSYVMGREDIMIFTKHGMSIKINISSLRPLSRVTKGVKLLNLSNGDEIADVAIIKGEDENV</sequence>
<dbReference type="InterPro" id="IPR035516">
    <property type="entry name" value="Gyrase/topoIV_suA_C"/>
</dbReference>
<comment type="catalytic activity">
    <reaction evidence="1 8 9">
        <text>ATP-dependent breakage, passage and rejoining of double-stranded DNA.</text>
        <dbReference type="EC" id="5.6.2.2"/>
    </reaction>
</comment>
<dbReference type="InterPro" id="IPR013758">
    <property type="entry name" value="Topo_IIA_A/C_ab"/>
</dbReference>
<name>A0ABX3IIG9_9BACT</name>
<gene>
    <name evidence="8" type="primary">gyrA</name>
    <name evidence="11" type="ORF">XJ44_06695</name>
</gene>
<dbReference type="Proteomes" id="UP000242616">
    <property type="component" value="Unassembled WGS sequence"/>
</dbReference>
<accession>A0ABX3IIG9</accession>
<dbReference type="SUPFAM" id="SSF101904">
    <property type="entry name" value="GyrA/ParC C-terminal domain-like"/>
    <property type="match status" value="1"/>
</dbReference>
<comment type="subunit">
    <text evidence="8">Heterotetramer, composed of two GyrA and two GyrB chains. In the heterotetramer, GyrA contains the active site tyrosine that forms a transient covalent intermediate with DNA, while GyrB binds cofactors and catalyzes ATP hydrolysis.</text>
</comment>
<comment type="function">
    <text evidence="8">A type II topoisomerase that negatively supercoils closed circular double-stranded (ds) DNA in an ATP-dependent manner to modulate DNA topology and maintain chromosomes in an underwound state. Negative supercoiling favors strand separation, and DNA replication, transcription, recombination and repair, all of which involve strand separation. Also able to catalyze the interconversion of other topological isomers of dsDNA rings, including catenanes and knotted rings. Type II topoisomerases break and join 2 DNA strands simultaneously in an ATP-dependent manner.</text>
</comment>
<dbReference type="PANTHER" id="PTHR43493:SF5">
    <property type="entry name" value="DNA GYRASE SUBUNIT A, CHLOROPLASTIC_MITOCHONDRIAL"/>
    <property type="match status" value="1"/>
</dbReference>
<evidence type="ECO:0000256" key="8">
    <source>
        <dbReference type="HAMAP-Rule" id="MF_01897"/>
    </source>
</evidence>
<evidence type="ECO:0000313" key="11">
    <source>
        <dbReference type="EMBL" id="ONN26977.1"/>
    </source>
</evidence>
<dbReference type="InterPro" id="IPR013757">
    <property type="entry name" value="Topo_IIA_A_a_sf"/>
</dbReference>
<dbReference type="Gene3D" id="2.120.10.90">
    <property type="entry name" value="DNA gyrase/topoisomerase IV, subunit A, C-terminal"/>
    <property type="match status" value="1"/>
</dbReference>
<dbReference type="Gene3D" id="3.90.199.10">
    <property type="entry name" value="Topoisomerase II, domain 5"/>
    <property type="match status" value="1"/>
</dbReference>
<dbReference type="CDD" id="cd00187">
    <property type="entry name" value="TOP4c"/>
    <property type="match status" value="1"/>
</dbReference>
<dbReference type="InterPro" id="IPR006691">
    <property type="entry name" value="GyrA/parC_rep"/>
</dbReference>
<keyword evidence="12" id="KW-1185">Reference proteome</keyword>
<dbReference type="Pfam" id="PF00521">
    <property type="entry name" value="DNA_topoisoIV"/>
    <property type="match status" value="1"/>
</dbReference>
<dbReference type="Pfam" id="PF03989">
    <property type="entry name" value="DNA_gyraseA_C"/>
    <property type="match status" value="6"/>
</dbReference>
<keyword evidence="4 8" id="KW-0067">ATP-binding</keyword>
<evidence type="ECO:0000256" key="3">
    <source>
        <dbReference type="ARBA" id="ARBA00022741"/>
    </source>
</evidence>
<evidence type="ECO:0000256" key="7">
    <source>
        <dbReference type="ARBA" id="ARBA00023235"/>
    </source>
</evidence>
<keyword evidence="6 8" id="KW-0238">DNA-binding</keyword>
<evidence type="ECO:0000256" key="9">
    <source>
        <dbReference type="PROSITE-ProRule" id="PRU01384"/>
    </source>
</evidence>
<dbReference type="InterPro" id="IPR005743">
    <property type="entry name" value="GyrA"/>
</dbReference>
<dbReference type="SUPFAM" id="SSF56719">
    <property type="entry name" value="Type II DNA topoisomerase"/>
    <property type="match status" value="1"/>
</dbReference>
<reference evidence="11 12" key="1">
    <citation type="submission" date="2015-06" db="EMBL/GenBank/DDBJ databases">
        <title>Genome sequencing of Thermotogales isolates from hydrothermal vents.</title>
        <authorList>
            <person name="Haverkamp T.H."/>
            <person name="Kublanov I.V."/>
            <person name="Nesbo C.L."/>
        </authorList>
    </citation>
    <scope>NUCLEOTIDE SEQUENCE [LARGE SCALE GENOMIC DNA]</scope>
    <source>
        <strain evidence="12">ik275mar</strain>
    </source>
</reference>
<feature type="short sequence motif" description="GyrA-box" evidence="8">
    <location>
        <begin position="521"/>
        <end position="527"/>
    </location>
</feature>
<comment type="subcellular location">
    <subcellularLocation>
        <location evidence="8">Cytoplasm</location>
    </subcellularLocation>
</comment>
<dbReference type="PANTHER" id="PTHR43493">
    <property type="entry name" value="DNA GYRASE/TOPOISOMERASE SUBUNIT A"/>
    <property type="match status" value="1"/>
</dbReference>
<evidence type="ECO:0000256" key="1">
    <source>
        <dbReference type="ARBA" id="ARBA00000185"/>
    </source>
</evidence>
<dbReference type="InterPro" id="IPR002205">
    <property type="entry name" value="Topo_IIA_dom_A"/>
</dbReference>
<dbReference type="NCBIfam" id="TIGR01063">
    <property type="entry name" value="gyrA"/>
    <property type="match status" value="1"/>
</dbReference>
<evidence type="ECO:0000256" key="6">
    <source>
        <dbReference type="ARBA" id="ARBA00023125"/>
    </source>
</evidence>
<feature type="active site" description="O-(5'-phospho-DNA)-tyrosine intermediate" evidence="8 9">
    <location>
        <position position="116"/>
    </location>
</feature>
<comment type="miscellaneous">
    <text evidence="8">Few gyrases are as efficient as E.coli at forming negative supercoils. Not all organisms have 2 type II topoisomerases; in organisms with a single type II topoisomerase this enzyme also has to decatenate newly replicated chromosomes.</text>
</comment>
<dbReference type="Gene3D" id="3.30.1360.40">
    <property type="match status" value="1"/>
</dbReference>
<protein>
    <recommendedName>
        <fullName evidence="8">DNA gyrase subunit A</fullName>
        <ecNumber evidence="8">5.6.2.2</ecNumber>
    </recommendedName>
</protein>
<dbReference type="EMBL" id="LBFC01000021">
    <property type="protein sequence ID" value="ONN26977.1"/>
    <property type="molecule type" value="Genomic_DNA"/>
</dbReference>
<keyword evidence="5 8" id="KW-0799">Topoisomerase</keyword>
<comment type="caution">
    <text evidence="11">The sequence shown here is derived from an EMBL/GenBank/DDBJ whole genome shotgun (WGS) entry which is preliminary data.</text>
</comment>
<evidence type="ECO:0000313" key="12">
    <source>
        <dbReference type="Proteomes" id="UP000242616"/>
    </source>
</evidence>
<dbReference type="InterPro" id="IPR013760">
    <property type="entry name" value="Topo_IIA-like_dom_sf"/>
</dbReference>
<dbReference type="SMART" id="SM00434">
    <property type="entry name" value="TOP4c"/>
    <property type="match status" value="1"/>
</dbReference>
<evidence type="ECO:0000259" key="10">
    <source>
        <dbReference type="PROSITE" id="PS52040"/>
    </source>
</evidence>
<proteinExistence type="inferred from homology"/>
<keyword evidence="7 8" id="KW-0413">Isomerase</keyword>
<evidence type="ECO:0000256" key="2">
    <source>
        <dbReference type="ARBA" id="ARBA00008263"/>
    </source>
</evidence>
<dbReference type="NCBIfam" id="NF004044">
    <property type="entry name" value="PRK05561.1"/>
    <property type="match status" value="1"/>
</dbReference>
<organism evidence="11 12">
    <name type="scientific">Thermosipho affectus</name>
    <dbReference type="NCBI Taxonomy" id="660294"/>
    <lineage>
        <taxon>Bacteria</taxon>
        <taxon>Thermotogati</taxon>
        <taxon>Thermotogota</taxon>
        <taxon>Thermotogae</taxon>
        <taxon>Thermotogales</taxon>
        <taxon>Fervidobacteriaceae</taxon>
        <taxon>Thermosipho</taxon>
    </lineage>
</organism>
<dbReference type="EC" id="5.6.2.2" evidence="8"/>
<keyword evidence="8" id="KW-0963">Cytoplasm</keyword>
<keyword evidence="3 8" id="KW-0547">Nucleotide-binding</keyword>
<comment type="similarity">
    <text evidence="2 8">Belongs to the type II topoisomerase GyrA/ParC subunit family.</text>
</comment>
<dbReference type="RefSeq" id="WP_077198487.1">
    <property type="nucleotide sequence ID" value="NZ_LBFC01000021.1"/>
</dbReference>
<dbReference type="PROSITE" id="PS52040">
    <property type="entry name" value="TOPO_IIA"/>
    <property type="match status" value="1"/>
</dbReference>
<dbReference type="NCBIfam" id="NF004043">
    <property type="entry name" value="PRK05560.1"/>
    <property type="match status" value="1"/>
</dbReference>
<dbReference type="InterPro" id="IPR050220">
    <property type="entry name" value="Type_II_DNA_Topoisomerases"/>
</dbReference>
<feature type="domain" description="Topo IIA-type catalytic" evidence="10">
    <location>
        <begin position="28"/>
        <end position="492"/>
    </location>
</feature>
<evidence type="ECO:0000256" key="5">
    <source>
        <dbReference type="ARBA" id="ARBA00023029"/>
    </source>
</evidence>